<comment type="caution">
    <text evidence="1">The sequence shown here is derived from an EMBL/GenBank/DDBJ whole genome shotgun (WGS) entry which is preliminary data.</text>
</comment>
<evidence type="ECO:0000313" key="2">
    <source>
        <dbReference type="Proteomes" id="UP001062846"/>
    </source>
</evidence>
<dbReference type="EMBL" id="CM046392">
    <property type="protein sequence ID" value="KAI8555411.1"/>
    <property type="molecule type" value="Genomic_DNA"/>
</dbReference>
<reference evidence="1" key="1">
    <citation type="submission" date="2022-02" db="EMBL/GenBank/DDBJ databases">
        <title>Plant Genome Project.</title>
        <authorList>
            <person name="Zhang R.-G."/>
        </authorList>
    </citation>
    <scope>NUCLEOTIDE SEQUENCE</scope>
    <source>
        <strain evidence="1">AT1</strain>
    </source>
</reference>
<protein>
    <submittedName>
        <fullName evidence="1">Uncharacterized protein</fullName>
    </submittedName>
</protein>
<evidence type="ECO:0000313" key="1">
    <source>
        <dbReference type="EMBL" id="KAI8555411.1"/>
    </source>
</evidence>
<organism evidence="1 2">
    <name type="scientific">Rhododendron molle</name>
    <name type="common">Chinese azalea</name>
    <name type="synonym">Azalea mollis</name>
    <dbReference type="NCBI Taxonomy" id="49168"/>
    <lineage>
        <taxon>Eukaryota</taxon>
        <taxon>Viridiplantae</taxon>
        <taxon>Streptophyta</taxon>
        <taxon>Embryophyta</taxon>
        <taxon>Tracheophyta</taxon>
        <taxon>Spermatophyta</taxon>
        <taxon>Magnoliopsida</taxon>
        <taxon>eudicotyledons</taxon>
        <taxon>Gunneridae</taxon>
        <taxon>Pentapetalae</taxon>
        <taxon>asterids</taxon>
        <taxon>Ericales</taxon>
        <taxon>Ericaceae</taxon>
        <taxon>Ericoideae</taxon>
        <taxon>Rhodoreae</taxon>
        <taxon>Rhododendron</taxon>
    </lineage>
</organism>
<keyword evidence="2" id="KW-1185">Reference proteome</keyword>
<accession>A0ACC0NR69</accession>
<sequence>MAQTKWKFPRIPSGIVFQFHFQFQFQNSFNSESRSADSGSKSKRSFNSITPNRSGNASSNSDSRKMQKKTTQKTLGLARGSNSRSASRSSFHNSPFSDFVRGKGKKAAECLRTALREYKLKFGTILNDPDLASFRALPEFKELQEEGGDDAPDLLATAENAAINVGGKLLDEHKSVLDSKKHEFEMKMEQKRTACDEDLKNRAVEVDSKEEKVVNGRVVGLYNLLLFPSTQHWSYMAMKNQKLQEQFEAEATSSSNSGSRAGSLFFKGFLFLLMNLQFPQARFAMLFGQDSRVWTGKGRHCSITKMARSSADDIEKTIPLLLADKQVVVLPWIALGKRPLMVLIFSSYYGVTISIWLRKMADAINYVDCSSINLVEPCNLWMIYLNELPIKSLPGIGLEEKLKRKQIQTGGQLRMISKVF</sequence>
<name>A0ACC0NR69_RHOML</name>
<proteinExistence type="predicted"/>
<gene>
    <name evidence="1" type="ORF">RHMOL_Rhmol05G0172900</name>
</gene>
<dbReference type="Proteomes" id="UP001062846">
    <property type="component" value="Chromosome 5"/>
</dbReference>